<protein>
    <submittedName>
        <fullName evidence="4">NUDIX domain-containing protein</fullName>
    </submittedName>
</protein>
<gene>
    <name evidence="4" type="ORF">GCM10023208_05600</name>
</gene>
<evidence type="ECO:0000313" key="4">
    <source>
        <dbReference type="EMBL" id="GAA5048413.1"/>
    </source>
</evidence>
<dbReference type="RefSeq" id="WP_346031619.1">
    <property type="nucleotide sequence ID" value="NZ_BAABHV010000005.1"/>
</dbReference>
<dbReference type="Gene3D" id="3.90.79.10">
    <property type="entry name" value="Nucleoside Triphosphate Pyrophosphohydrolase"/>
    <property type="match status" value="1"/>
</dbReference>
<dbReference type="PANTHER" id="PTHR43046:SF14">
    <property type="entry name" value="MUTT_NUDIX FAMILY PROTEIN"/>
    <property type="match status" value="1"/>
</dbReference>
<dbReference type="SUPFAM" id="SSF55811">
    <property type="entry name" value="Nudix"/>
    <property type="match status" value="1"/>
</dbReference>
<proteinExistence type="predicted"/>
<keyword evidence="5" id="KW-1185">Reference proteome</keyword>
<evidence type="ECO:0000256" key="1">
    <source>
        <dbReference type="ARBA" id="ARBA00001946"/>
    </source>
</evidence>
<dbReference type="InterPro" id="IPR015797">
    <property type="entry name" value="NUDIX_hydrolase-like_dom_sf"/>
</dbReference>
<evidence type="ECO:0000256" key="2">
    <source>
        <dbReference type="ARBA" id="ARBA00022801"/>
    </source>
</evidence>
<organism evidence="4 5">
    <name type="scientific">Erythrobacter westpacificensis</name>
    <dbReference type="NCBI Taxonomy" id="1055231"/>
    <lineage>
        <taxon>Bacteria</taxon>
        <taxon>Pseudomonadati</taxon>
        <taxon>Pseudomonadota</taxon>
        <taxon>Alphaproteobacteria</taxon>
        <taxon>Sphingomonadales</taxon>
        <taxon>Erythrobacteraceae</taxon>
        <taxon>Erythrobacter/Porphyrobacter group</taxon>
        <taxon>Erythrobacter</taxon>
    </lineage>
</organism>
<evidence type="ECO:0000313" key="5">
    <source>
        <dbReference type="Proteomes" id="UP001500518"/>
    </source>
</evidence>
<feature type="domain" description="Nudix hydrolase" evidence="3">
    <location>
        <begin position="30"/>
        <end position="153"/>
    </location>
</feature>
<name>A0ABP9K3P9_9SPHN</name>
<dbReference type="InterPro" id="IPR000086">
    <property type="entry name" value="NUDIX_hydrolase_dom"/>
</dbReference>
<dbReference type="PROSITE" id="PS51462">
    <property type="entry name" value="NUDIX"/>
    <property type="match status" value="1"/>
</dbReference>
<dbReference type="CDD" id="cd02883">
    <property type="entry name" value="NUDIX_Hydrolase"/>
    <property type="match status" value="1"/>
</dbReference>
<reference evidence="5" key="1">
    <citation type="journal article" date="2019" name="Int. J. Syst. Evol. Microbiol.">
        <title>The Global Catalogue of Microorganisms (GCM) 10K type strain sequencing project: providing services to taxonomists for standard genome sequencing and annotation.</title>
        <authorList>
            <consortium name="The Broad Institute Genomics Platform"/>
            <consortium name="The Broad Institute Genome Sequencing Center for Infectious Disease"/>
            <person name="Wu L."/>
            <person name="Ma J."/>
        </authorList>
    </citation>
    <scope>NUCLEOTIDE SEQUENCE [LARGE SCALE GENOMIC DNA]</scope>
    <source>
        <strain evidence="5">JCM 18014</strain>
    </source>
</reference>
<dbReference type="Pfam" id="PF00293">
    <property type="entry name" value="NUDIX"/>
    <property type="match status" value="1"/>
</dbReference>
<sequence>MLHLIPAPLHRAVLPLGHALRKTYLRLFKPRIAGVAVFIRDEHERVLLIRQSYGSGHWTTPAGGARLTEDPEMAIRREVREELSCELVELVLLHEGEDTMHGAPHRHWIFHARAHGEPRPDRREVIEARWFALDDLPQPLTRSTRDRLDVLKQR</sequence>
<dbReference type="PANTHER" id="PTHR43046">
    <property type="entry name" value="GDP-MANNOSE MANNOSYL HYDROLASE"/>
    <property type="match status" value="1"/>
</dbReference>
<dbReference type="EMBL" id="BAABHV010000005">
    <property type="protein sequence ID" value="GAA5048413.1"/>
    <property type="molecule type" value="Genomic_DNA"/>
</dbReference>
<comment type="cofactor">
    <cofactor evidence="1">
        <name>Mg(2+)</name>
        <dbReference type="ChEBI" id="CHEBI:18420"/>
    </cofactor>
</comment>
<keyword evidence="2" id="KW-0378">Hydrolase</keyword>
<comment type="caution">
    <text evidence="4">The sequence shown here is derived from an EMBL/GenBank/DDBJ whole genome shotgun (WGS) entry which is preliminary data.</text>
</comment>
<evidence type="ECO:0000259" key="3">
    <source>
        <dbReference type="PROSITE" id="PS51462"/>
    </source>
</evidence>
<dbReference type="Proteomes" id="UP001500518">
    <property type="component" value="Unassembled WGS sequence"/>
</dbReference>
<accession>A0ABP9K3P9</accession>